<accession>A0A4Y2U797</accession>
<feature type="non-terminal residue" evidence="2">
    <location>
        <position position="146"/>
    </location>
</feature>
<organism evidence="2 3">
    <name type="scientific">Araneus ventricosus</name>
    <name type="common">Orbweaver spider</name>
    <name type="synonym">Epeira ventricosa</name>
    <dbReference type="NCBI Taxonomy" id="182803"/>
    <lineage>
        <taxon>Eukaryota</taxon>
        <taxon>Metazoa</taxon>
        <taxon>Ecdysozoa</taxon>
        <taxon>Arthropoda</taxon>
        <taxon>Chelicerata</taxon>
        <taxon>Arachnida</taxon>
        <taxon>Araneae</taxon>
        <taxon>Araneomorphae</taxon>
        <taxon>Entelegynae</taxon>
        <taxon>Araneoidea</taxon>
        <taxon>Araneidae</taxon>
        <taxon>Araneus</taxon>
    </lineage>
</organism>
<dbReference type="EMBL" id="BGPR01033498">
    <property type="protein sequence ID" value="GBO07457.1"/>
    <property type="molecule type" value="Genomic_DNA"/>
</dbReference>
<name>A0A4Y2U797_ARAVE</name>
<comment type="caution">
    <text evidence="2">The sequence shown here is derived from an EMBL/GenBank/DDBJ whole genome shotgun (WGS) entry which is preliminary data.</text>
</comment>
<evidence type="ECO:0000256" key="1">
    <source>
        <dbReference type="SAM" id="MobiDB-lite"/>
    </source>
</evidence>
<protein>
    <submittedName>
        <fullName evidence="2">Uncharacterized protein</fullName>
    </submittedName>
</protein>
<dbReference type="AlphaFoldDB" id="A0A4Y2U797"/>
<dbReference type="Proteomes" id="UP000499080">
    <property type="component" value="Unassembled WGS sequence"/>
</dbReference>
<reference evidence="2 3" key="1">
    <citation type="journal article" date="2019" name="Sci. Rep.">
        <title>Orb-weaving spider Araneus ventricosus genome elucidates the spidroin gene catalogue.</title>
        <authorList>
            <person name="Kono N."/>
            <person name="Nakamura H."/>
            <person name="Ohtoshi R."/>
            <person name="Moran D.A.P."/>
            <person name="Shinohara A."/>
            <person name="Yoshida Y."/>
            <person name="Fujiwara M."/>
            <person name="Mori M."/>
            <person name="Tomita M."/>
            <person name="Arakawa K."/>
        </authorList>
    </citation>
    <scope>NUCLEOTIDE SEQUENCE [LARGE SCALE GENOMIC DNA]</scope>
</reference>
<evidence type="ECO:0000313" key="3">
    <source>
        <dbReference type="Proteomes" id="UP000499080"/>
    </source>
</evidence>
<feature type="region of interest" description="Disordered" evidence="1">
    <location>
        <begin position="49"/>
        <end position="92"/>
    </location>
</feature>
<feature type="compositionally biased region" description="Basic and acidic residues" evidence="1">
    <location>
        <begin position="63"/>
        <end position="79"/>
    </location>
</feature>
<proteinExistence type="predicted"/>
<sequence>MSRTAKQFPPQLHKTKKSSLTIPFDTGYTFIGARHRIIRVWLPPTRRQESVLDNPRRQRKTRFTAEKKTFDRSDPKSAEAARIPASRSEKATGICPRPENVLQIFGLPCHGSCHLYLSSRLGCVVDRRRSRPSTALTTVPGGNVLT</sequence>
<gene>
    <name evidence="2" type="ORF">AVEN_199133_1</name>
</gene>
<keyword evidence="3" id="KW-1185">Reference proteome</keyword>
<evidence type="ECO:0000313" key="2">
    <source>
        <dbReference type="EMBL" id="GBO07457.1"/>
    </source>
</evidence>